<keyword evidence="1" id="KW-0489">Methyltransferase</keyword>
<dbReference type="InterPro" id="IPR029063">
    <property type="entry name" value="SAM-dependent_MTases_sf"/>
</dbReference>
<dbReference type="InterPro" id="IPR019257">
    <property type="entry name" value="MeTrfase_dom"/>
</dbReference>
<dbReference type="AlphaFoldDB" id="B0CG85"/>
<reference evidence="4 5" key="1">
    <citation type="journal article" date="2008" name="Proc. Natl. Acad. Sci. U.S.A.">
        <title>Niche adaptation and genome expansion in the chlorophyll d-producing cyanobacterium Acaryochloris marina.</title>
        <authorList>
            <person name="Swingley W.D."/>
            <person name="Chen M."/>
            <person name="Cheung P.C."/>
            <person name="Conrad A.L."/>
            <person name="Dejesa L.C."/>
            <person name="Hao J."/>
            <person name="Honchak B.M."/>
            <person name="Karbach L.E."/>
            <person name="Kurdoglu A."/>
            <person name="Lahiri S."/>
            <person name="Mastrian S.D."/>
            <person name="Miyashita H."/>
            <person name="Page L."/>
            <person name="Ramakrishna P."/>
            <person name="Satoh S."/>
            <person name="Sattley W.M."/>
            <person name="Shimada Y."/>
            <person name="Taylor H.L."/>
            <person name="Tomo T."/>
            <person name="Tsuchiya T."/>
            <person name="Wang Z.T."/>
            <person name="Raymond J."/>
            <person name="Mimuro M."/>
            <person name="Blankenship R.E."/>
            <person name="Touchman J.W."/>
        </authorList>
    </citation>
    <scope>NUCLEOTIDE SEQUENCE [LARGE SCALE GENOMIC DNA]</scope>
    <source>
        <strain evidence="5">MBIC 11017</strain>
    </source>
</reference>
<dbReference type="PANTHER" id="PTHR43397:SF1">
    <property type="entry name" value="ERGOTHIONEINE BIOSYNTHESIS PROTEIN 1"/>
    <property type="match status" value="1"/>
</dbReference>
<dbReference type="InterPro" id="IPR051128">
    <property type="entry name" value="EgtD_Methyltrsf_superfamily"/>
</dbReference>
<name>B0CG85_ACAM1</name>
<sequence length="372" mass="41084">MLESVHTETQSLSAPSPTDLQSRLQITQFASDPSSTASQPGLDVIQGLSKTPKTLPAKYFYDDQGSQLFEQICELPEYYPTRTETAILQAYAAEIATITGPSELVELGSGSSTKTRLLLDAYVDMGLASWYCPIDVSGGILKQSAIHLLKDYPTLNIHGYVGTYEAALAALSPSQLPTRMICFLGSTLGNLNPQECEHFFAELTQALQPGEYLLLGVDLQKSVQQLEAAYNDSQGVTAAFNLNMLHHLNQLFQGDFQVNHFHHQSFYNLDKHQIEMHLVSQTAQKVNLAALDLTVEFEPAETIRTEISRKFDLETLKQQLRSVSQTGAQASGGGEIAAHKELTPLRTWTDANQWFGLVLCQCQEKAQVVQED</sequence>
<feature type="domain" description="Histidine-specific methyltransferase SAM-dependent" evidence="3">
    <location>
        <begin position="43"/>
        <end position="361"/>
    </location>
</feature>
<dbReference type="SUPFAM" id="SSF53335">
    <property type="entry name" value="S-adenosyl-L-methionine-dependent methyltransferases"/>
    <property type="match status" value="1"/>
</dbReference>
<dbReference type="GO" id="GO:0008168">
    <property type="term" value="F:methyltransferase activity"/>
    <property type="evidence" value="ECO:0007669"/>
    <property type="project" value="UniProtKB-KW"/>
</dbReference>
<keyword evidence="5" id="KW-1185">Reference proteome</keyword>
<dbReference type="KEGG" id="amr:AM1_5691"/>
<dbReference type="Pfam" id="PF10017">
    <property type="entry name" value="Methyltransf_33"/>
    <property type="match status" value="1"/>
</dbReference>
<evidence type="ECO:0000313" key="5">
    <source>
        <dbReference type="Proteomes" id="UP000000268"/>
    </source>
</evidence>
<dbReference type="InterPro" id="IPR017804">
    <property type="entry name" value="MeTrfase_EgtD-like"/>
</dbReference>
<proteinExistence type="predicted"/>
<dbReference type="OrthoDB" id="5289726at2"/>
<dbReference type="RefSeq" id="WP_012165853.1">
    <property type="nucleotide sequence ID" value="NC_009925.1"/>
</dbReference>
<dbReference type="PIRSF" id="PIRSF018005">
    <property type="entry name" value="UCP018005"/>
    <property type="match status" value="1"/>
</dbReference>
<keyword evidence="2" id="KW-0808">Transferase</keyword>
<dbReference type="EMBL" id="CP000828">
    <property type="protein sequence ID" value="ABW30638.1"/>
    <property type="molecule type" value="Genomic_DNA"/>
</dbReference>
<dbReference type="eggNOG" id="COG4301">
    <property type="taxonomic scope" value="Bacteria"/>
</dbReference>
<evidence type="ECO:0000259" key="3">
    <source>
        <dbReference type="Pfam" id="PF10017"/>
    </source>
</evidence>
<evidence type="ECO:0000256" key="1">
    <source>
        <dbReference type="ARBA" id="ARBA00022603"/>
    </source>
</evidence>
<gene>
    <name evidence="4" type="ordered locus">AM1_5691</name>
</gene>
<dbReference type="Gene3D" id="3.40.50.150">
    <property type="entry name" value="Vaccinia Virus protein VP39"/>
    <property type="match status" value="1"/>
</dbReference>
<dbReference type="NCBIfam" id="TIGR03438">
    <property type="entry name" value="egtD_ergothio"/>
    <property type="match status" value="1"/>
</dbReference>
<dbReference type="Proteomes" id="UP000000268">
    <property type="component" value="Chromosome"/>
</dbReference>
<evidence type="ECO:0000313" key="4">
    <source>
        <dbReference type="EMBL" id="ABW30638.1"/>
    </source>
</evidence>
<dbReference type="InterPro" id="IPR035094">
    <property type="entry name" value="EgtD"/>
</dbReference>
<accession>B0CG85</accession>
<organism evidence="4 5">
    <name type="scientific">Acaryochloris marina (strain MBIC 11017)</name>
    <dbReference type="NCBI Taxonomy" id="329726"/>
    <lineage>
        <taxon>Bacteria</taxon>
        <taxon>Bacillati</taxon>
        <taxon>Cyanobacteriota</taxon>
        <taxon>Cyanophyceae</taxon>
        <taxon>Acaryochloridales</taxon>
        <taxon>Acaryochloridaceae</taxon>
        <taxon>Acaryochloris</taxon>
    </lineage>
</organism>
<dbReference type="GO" id="GO:0032259">
    <property type="term" value="P:methylation"/>
    <property type="evidence" value="ECO:0007669"/>
    <property type="project" value="UniProtKB-KW"/>
</dbReference>
<protein>
    <recommendedName>
        <fullName evidence="3">Histidine-specific methyltransferase SAM-dependent domain-containing protein</fullName>
    </recommendedName>
</protein>
<dbReference type="STRING" id="329726.AM1_5691"/>
<dbReference type="HOGENOM" id="CLU_049766_1_0_3"/>
<evidence type="ECO:0000256" key="2">
    <source>
        <dbReference type="ARBA" id="ARBA00022679"/>
    </source>
</evidence>
<dbReference type="PANTHER" id="PTHR43397">
    <property type="entry name" value="ERGOTHIONEINE BIOSYNTHESIS PROTEIN 1"/>
    <property type="match status" value="1"/>
</dbReference>